<dbReference type="STRING" id="487685.SAMN04488696_1819"/>
<protein>
    <submittedName>
        <fullName evidence="2">Conserved TM helix</fullName>
    </submittedName>
</protein>
<dbReference type="Proteomes" id="UP000198535">
    <property type="component" value="Unassembled WGS sequence"/>
</dbReference>
<evidence type="ECO:0000313" key="2">
    <source>
        <dbReference type="EMBL" id="SFM60436.1"/>
    </source>
</evidence>
<sequence>MATSPIMGSVYTMIDDIIAFLPTLVAVVLLLIVGKIAGKALGKIGSKILDKIGLDDLIDRTTIGKMIERTNITTVEFFDATIRWFVYFVFAVIIIDLLNVQIVADFITQIILYIPLILSAIVVLIIGLLVVDFLANLVKNVLVASGVDDSIAKTSLGSAMSETGMTGSGLVSLIVQVFGYLLFIMAALNILNLDMIAGVIESILGYLPNLFAGILILLIGLLSIDVFADYIGSLLQNMNVEGTNIWIPALRGFLAFVVILLALDAMLINTSIFYIFVGPLAWGVAVVVAFKWGIKDALVEYAKAKK</sequence>
<dbReference type="EMBL" id="FOUJ01000003">
    <property type="protein sequence ID" value="SFM60436.1"/>
    <property type="molecule type" value="Genomic_DNA"/>
</dbReference>
<proteinExistence type="predicted"/>
<evidence type="ECO:0000256" key="1">
    <source>
        <dbReference type="SAM" id="Phobius"/>
    </source>
</evidence>
<gene>
    <name evidence="2" type="ORF">SAMN04488696_1819</name>
</gene>
<feature type="transmembrane region" description="Helical" evidence="1">
    <location>
        <begin position="203"/>
        <end position="224"/>
    </location>
</feature>
<dbReference type="OrthoDB" id="125678at2157"/>
<keyword evidence="1" id="KW-0812">Transmembrane</keyword>
<feature type="transmembrane region" description="Helical" evidence="1">
    <location>
        <begin position="17"/>
        <end position="37"/>
    </location>
</feature>
<dbReference type="RefSeq" id="WP_091936174.1">
    <property type="nucleotide sequence ID" value="NZ_FOUJ01000003.1"/>
</dbReference>
<feature type="transmembrane region" description="Helical" evidence="1">
    <location>
        <begin position="170"/>
        <end position="191"/>
    </location>
</feature>
<dbReference type="AlphaFoldDB" id="A0A1I4S7D7"/>
<feature type="transmembrane region" description="Helical" evidence="1">
    <location>
        <begin position="110"/>
        <end position="131"/>
    </location>
</feature>
<organism evidence="2 3">
    <name type="scientific">Methanolobus profundi</name>
    <dbReference type="NCBI Taxonomy" id="487685"/>
    <lineage>
        <taxon>Archaea</taxon>
        <taxon>Methanobacteriati</taxon>
        <taxon>Methanobacteriota</taxon>
        <taxon>Stenosarchaea group</taxon>
        <taxon>Methanomicrobia</taxon>
        <taxon>Methanosarcinales</taxon>
        <taxon>Methanosarcinaceae</taxon>
        <taxon>Methanolobus</taxon>
    </lineage>
</organism>
<feature type="transmembrane region" description="Helical" evidence="1">
    <location>
        <begin position="272"/>
        <end position="294"/>
    </location>
</feature>
<accession>A0A1I4S7D7</accession>
<feature type="transmembrane region" description="Helical" evidence="1">
    <location>
        <begin position="245"/>
        <end position="266"/>
    </location>
</feature>
<keyword evidence="1" id="KW-1133">Transmembrane helix</keyword>
<evidence type="ECO:0000313" key="3">
    <source>
        <dbReference type="Proteomes" id="UP000198535"/>
    </source>
</evidence>
<keyword evidence="3" id="KW-1185">Reference proteome</keyword>
<dbReference type="InterPro" id="IPR008910">
    <property type="entry name" value="MSC_TM_helix"/>
</dbReference>
<name>A0A1I4S7D7_9EURY</name>
<feature type="transmembrane region" description="Helical" evidence="1">
    <location>
        <begin position="84"/>
        <end position="104"/>
    </location>
</feature>
<dbReference type="Pfam" id="PF05552">
    <property type="entry name" value="MS_channel_1st_1"/>
    <property type="match status" value="3"/>
</dbReference>
<keyword evidence="1" id="KW-0472">Membrane</keyword>
<reference evidence="3" key="1">
    <citation type="submission" date="2016-10" db="EMBL/GenBank/DDBJ databases">
        <authorList>
            <person name="Varghese N."/>
            <person name="Submissions S."/>
        </authorList>
    </citation>
    <scope>NUCLEOTIDE SEQUENCE [LARGE SCALE GENOMIC DNA]</scope>
    <source>
        <strain evidence="3">Mob M</strain>
    </source>
</reference>